<organism evidence="3 4">
    <name type="scientific">Ditylenchus dipsaci</name>
    <dbReference type="NCBI Taxonomy" id="166011"/>
    <lineage>
        <taxon>Eukaryota</taxon>
        <taxon>Metazoa</taxon>
        <taxon>Ecdysozoa</taxon>
        <taxon>Nematoda</taxon>
        <taxon>Chromadorea</taxon>
        <taxon>Rhabditida</taxon>
        <taxon>Tylenchina</taxon>
        <taxon>Tylenchomorpha</taxon>
        <taxon>Sphaerularioidea</taxon>
        <taxon>Anguinidae</taxon>
        <taxon>Anguininae</taxon>
        <taxon>Ditylenchus</taxon>
    </lineage>
</organism>
<evidence type="ECO:0000259" key="2">
    <source>
        <dbReference type="PROSITE" id="PS51029"/>
    </source>
</evidence>
<dbReference type="WBParaSite" id="jg916">
    <property type="protein sequence ID" value="jg916"/>
    <property type="gene ID" value="jg916"/>
</dbReference>
<dbReference type="Proteomes" id="UP000887574">
    <property type="component" value="Unplaced"/>
</dbReference>
<evidence type="ECO:0000256" key="1">
    <source>
        <dbReference type="SAM" id="MobiDB-lite"/>
    </source>
</evidence>
<evidence type="ECO:0000313" key="3">
    <source>
        <dbReference type="Proteomes" id="UP000887574"/>
    </source>
</evidence>
<dbReference type="InterPro" id="IPR006578">
    <property type="entry name" value="MADF-dom"/>
</dbReference>
<name>A0A915ERZ0_9BILA</name>
<dbReference type="InterPro" id="IPR039353">
    <property type="entry name" value="TF_Adf1"/>
</dbReference>
<dbReference type="GO" id="GO:0005667">
    <property type="term" value="C:transcription regulator complex"/>
    <property type="evidence" value="ECO:0007669"/>
    <property type="project" value="TreeGrafter"/>
</dbReference>
<protein>
    <submittedName>
        <fullName evidence="4">MADF domain-containing protein</fullName>
    </submittedName>
</protein>
<dbReference type="GO" id="GO:0006357">
    <property type="term" value="P:regulation of transcription by RNA polymerase II"/>
    <property type="evidence" value="ECO:0007669"/>
    <property type="project" value="TreeGrafter"/>
</dbReference>
<evidence type="ECO:0000313" key="4">
    <source>
        <dbReference type="WBParaSite" id="jg916"/>
    </source>
</evidence>
<dbReference type="Pfam" id="PF10545">
    <property type="entry name" value="MADF_DNA_bdg"/>
    <property type="match status" value="1"/>
</dbReference>
<sequence>MGAKSRESCSSSDDQPEATTSVTQANVTTKRSTVALYSDELRLSIIEEVFKRPILWDNSNREPASLIMRKEYYEEIAESLKSIDQTLNAAIVEKQWKNLKDTYNKVKKKKTLDENGLVVTPKWRFYNHMLKRMDKIPDNNNEYSIPNKMLRAQSQEDLSEEEYDSFWGIRQL</sequence>
<feature type="compositionally biased region" description="Polar residues" evidence="1">
    <location>
        <begin position="8"/>
        <end position="25"/>
    </location>
</feature>
<dbReference type="PROSITE" id="PS51029">
    <property type="entry name" value="MADF"/>
    <property type="match status" value="1"/>
</dbReference>
<feature type="region of interest" description="Disordered" evidence="1">
    <location>
        <begin position="1"/>
        <end position="25"/>
    </location>
</feature>
<feature type="domain" description="MADF" evidence="2">
    <location>
        <begin position="44"/>
        <end position="137"/>
    </location>
</feature>
<reference evidence="4" key="1">
    <citation type="submission" date="2022-11" db="UniProtKB">
        <authorList>
            <consortium name="WormBaseParasite"/>
        </authorList>
    </citation>
    <scope>IDENTIFICATION</scope>
</reference>
<proteinExistence type="predicted"/>
<dbReference type="GO" id="GO:0005634">
    <property type="term" value="C:nucleus"/>
    <property type="evidence" value="ECO:0007669"/>
    <property type="project" value="TreeGrafter"/>
</dbReference>
<dbReference type="AlphaFoldDB" id="A0A915ERZ0"/>
<keyword evidence="3" id="KW-1185">Reference proteome</keyword>
<accession>A0A915ERZ0</accession>
<dbReference type="PANTHER" id="PTHR12243:SF67">
    <property type="entry name" value="COREPRESSOR OF PANGOLIN, ISOFORM A-RELATED"/>
    <property type="match status" value="1"/>
</dbReference>
<dbReference type="SMART" id="SM00595">
    <property type="entry name" value="MADF"/>
    <property type="match status" value="1"/>
</dbReference>
<dbReference type="PANTHER" id="PTHR12243">
    <property type="entry name" value="MADF DOMAIN TRANSCRIPTION FACTOR"/>
    <property type="match status" value="1"/>
</dbReference>